<evidence type="ECO:0000313" key="2">
    <source>
        <dbReference type="Proteomes" id="UP000008281"/>
    </source>
</evidence>
<organism evidence="2">
    <name type="scientific">Caenorhabditis remanei</name>
    <name type="common">Caenorhabditis vulgaris</name>
    <dbReference type="NCBI Taxonomy" id="31234"/>
    <lineage>
        <taxon>Eukaryota</taxon>
        <taxon>Metazoa</taxon>
        <taxon>Ecdysozoa</taxon>
        <taxon>Nematoda</taxon>
        <taxon>Chromadorea</taxon>
        <taxon>Rhabditida</taxon>
        <taxon>Rhabditina</taxon>
        <taxon>Rhabditomorpha</taxon>
        <taxon>Rhabditoidea</taxon>
        <taxon>Rhabditidae</taxon>
        <taxon>Peloderinae</taxon>
        <taxon>Caenorhabditis</taxon>
    </lineage>
</organism>
<reference evidence="1" key="1">
    <citation type="submission" date="2007-07" db="EMBL/GenBank/DDBJ databases">
        <title>PCAP assembly of the Caenorhabditis remanei genome.</title>
        <authorList>
            <consortium name="The Caenorhabditis remanei Sequencing Consortium"/>
            <person name="Wilson R.K."/>
        </authorList>
    </citation>
    <scope>NUCLEOTIDE SEQUENCE [LARGE SCALE GENOMIC DNA]</scope>
    <source>
        <strain evidence="1">PB4641</strain>
    </source>
</reference>
<gene>
    <name evidence="1" type="ORF">CRE_14353</name>
</gene>
<dbReference type="Proteomes" id="UP000008281">
    <property type="component" value="Unassembled WGS sequence"/>
</dbReference>
<name>E3NJN6_CAERE</name>
<dbReference type="EMBL" id="DS268749">
    <property type="protein sequence ID" value="EFP01068.1"/>
    <property type="molecule type" value="Genomic_DNA"/>
</dbReference>
<dbReference type="OrthoDB" id="5877959at2759"/>
<sequence length="71" mass="8092">MLLWLPLYIGDLTDKTHAPRECFIGGGIYRLQLAAIRLECQDVFNEELPVDSAPFFRPAASQNGWINKEKN</sequence>
<dbReference type="HOGENOM" id="CLU_2742481_0_0_1"/>
<keyword evidence="2" id="KW-1185">Reference proteome</keyword>
<dbReference type="AlphaFoldDB" id="E3NJN6"/>
<evidence type="ECO:0000313" key="1">
    <source>
        <dbReference type="EMBL" id="EFP01068.1"/>
    </source>
</evidence>
<protein>
    <submittedName>
        <fullName evidence="1">Uncharacterized protein</fullName>
    </submittedName>
</protein>
<dbReference type="InParanoid" id="E3NJN6"/>
<proteinExistence type="predicted"/>
<accession>E3NJN6</accession>